<proteinExistence type="predicted"/>
<dbReference type="EMBL" id="CAJOBR010077186">
    <property type="protein sequence ID" value="CAF5114578.1"/>
    <property type="molecule type" value="Genomic_DNA"/>
</dbReference>
<organism evidence="1 2">
    <name type="scientific">Rotaria socialis</name>
    <dbReference type="NCBI Taxonomy" id="392032"/>
    <lineage>
        <taxon>Eukaryota</taxon>
        <taxon>Metazoa</taxon>
        <taxon>Spiralia</taxon>
        <taxon>Gnathifera</taxon>
        <taxon>Rotifera</taxon>
        <taxon>Eurotatoria</taxon>
        <taxon>Bdelloidea</taxon>
        <taxon>Philodinida</taxon>
        <taxon>Philodinidae</taxon>
        <taxon>Rotaria</taxon>
    </lineage>
</organism>
<evidence type="ECO:0000313" key="1">
    <source>
        <dbReference type="EMBL" id="CAF5114578.1"/>
    </source>
</evidence>
<feature type="non-terminal residue" evidence="1">
    <location>
        <position position="59"/>
    </location>
</feature>
<name>A0A822F4L1_9BILA</name>
<dbReference type="Proteomes" id="UP000663848">
    <property type="component" value="Unassembled WGS sequence"/>
</dbReference>
<evidence type="ECO:0000313" key="2">
    <source>
        <dbReference type="Proteomes" id="UP000663848"/>
    </source>
</evidence>
<feature type="non-terminal residue" evidence="1">
    <location>
        <position position="1"/>
    </location>
</feature>
<comment type="caution">
    <text evidence="1">The sequence shown here is derived from an EMBL/GenBank/DDBJ whole genome shotgun (WGS) entry which is preliminary data.</text>
</comment>
<protein>
    <submittedName>
        <fullName evidence="1">Uncharacterized protein</fullName>
    </submittedName>
</protein>
<dbReference type="AlphaFoldDB" id="A0A822F4L1"/>
<reference evidence="1" key="1">
    <citation type="submission" date="2021-02" db="EMBL/GenBank/DDBJ databases">
        <authorList>
            <person name="Nowell W R."/>
        </authorList>
    </citation>
    <scope>NUCLEOTIDE SEQUENCE</scope>
</reference>
<accession>A0A822F4L1</accession>
<gene>
    <name evidence="1" type="ORF">QYT958_LOCUS45672</name>
</gene>
<sequence length="59" mass="6942">DVIHNQLEHCLKLYKTLSDIKSEVEYVIRTGRGIVEKRQIDEPNDLTKQIDKLKAQYNT</sequence>